<protein>
    <submittedName>
        <fullName evidence="1">Uncharacterized protein</fullName>
    </submittedName>
</protein>
<dbReference type="PATRIC" id="fig|1121335.3.peg.119"/>
<dbReference type="KEGG" id="css:Cst_c01230"/>
<dbReference type="EMBL" id="CP004044">
    <property type="protein sequence ID" value="AGC67153.1"/>
    <property type="molecule type" value="Genomic_DNA"/>
</dbReference>
<name>L7VNR5_THES1</name>
<organism evidence="1 2">
    <name type="scientific">Thermoclostridium stercorarium (strain ATCC 35414 / DSM 8532 / NCIMB 11754)</name>
    <name type="common">Clostridium stercorarium</name>
    <dbReference type="NCBI Taxonomy" id="1121335"/>
    <lineage>
        <taxon>Bacteria</taxon>
        <taxon>Bacillati</taxon>
        <taxon>Bacillota</taxon>
        <taxon>Clostridia</taxon>
        <taxon>Eubacteriales</taxon>
        <taxon>Oscillospiraceae</taxon>
        <taxon>Thermoclostridium</taxon>
    </lineage>
</organism>
<evidence type="ECO:0000313" key="2">
    <source>
        <dbReference type="Proteomes" id="UP000011220"/>
    </source>
</evidence>
<dbReference type="Proteomes" id="UP000011220">
    <property type="component" value="Chromosome"/>
</dbReference>
<dbReference type="AlphaFoldDB" id="L7VNR5"/>
<accession>L7VNR5</accession>
<proteinExistence type="predicted"/>
<keyword evidence="2" id="KW-1185">Reference proteome</keyword>
<dbReference type="STRING" id="1121335.Cst_c01230"/>
<sequence length="37" mass="4405">MVCGSIFLQEGRLIQKQFLSLLLTKLVLFYKKYKKAR</sequence>
<evidence type="ECO:0000313" key="1">
    <source>
        <dbReference type="EMBL" id="AGC67153.1"/>
    </source>
</evidence>
<gene>
    <name evidence="1" type="ordered locus">Cst_c01230</name>
</gene>
<reference evidence="1 2" key="1">
    <citation type="journal article" date="2013" name="Genome Announc.">
        <title>Complete genome sequence of Clostridium stercorarium subsp. stercorarium strain DSM 8532, a thermophilic degrader of plant cell wall fibers.</title>
        <authorList>
            <person name="Poehlein A."/>
            <person name="Zverlov V.V."/>
            <person name="Daniel R."/>
            <person name="Schwarz W.H."/>
            <person name="Liebl W."/>
        </authorList>
    </citation>
    <scope>NUCLEOTIDE SEQUENCE [LARGE SCALE GENOMIC DNA]</scope>
    <source>
        <strain evidence="2">ATCC 35414 / DSM 8532 / NCIMB 11754</strain>
    </source>
</reference>